<dbReference type="RefSeq" id="WP_349425890.1">
    <property type="nucleotide sequence ID" value="NZ_CP151632.1"/>
</dbReference>
<sequence>MTASPHVAAPAATIGRRVGAFAIDLGVAYGIAAVLVGVAVPVVFGVGATGDAGSLEVAVVISSLVVGGALLAWWLVYSAMQGGRGSIGQRALGLQLQDVDSRDHIGFCRALWRNIVFGLAGSIVVGYFSPLFDSSGRRQGWHDMASRSMVLDLRDGHATPRVVATAPLAENPYLAAVRPPAPQPLYAAPMADLPVAAASAPAPAEAPPAVAGPAPATRPIAPIRPGVIDGVPWVTGDAPVTRAVQTDHFPSMTMPFPAATTTEPLPALFGAGTPAAPAPAPAPAPVAAPARPFAAVASVVAPPAAPARPLAAVVAPASVAFASSTDDLDETRLVVPPPAQRAALYDEAPILAVLTWDDGTRMAVYGRTLYGRNPANEHGAVSIPVRDETLSLSKTHFEIGGDSTGAWIVDHHSTNGTTLVRDGARIPLMPGVRTNVRAGDAFEFGDRRVAVSTA</sequence>
<keyword evidence="5 7" id="KW-1133">Transmembrane helix</keyword>
<dbReference type="GO" id="GO:0005886">
    <property type="term" value="C:plasma membrane"/>
    <property type="evidence" value="ECO:0007669"/>
    <property type="project" value="UniProtKB-SubCell"/>
</dbReference>
<dbReference type="AlphaFoldDB" id="A0AAU6SDV8"/>
<dbReference type="PANTHER" id="PTHR36115">
    <property type="entry name" value="PROLINE-RICH ANTIGEN HOMOLOG-RELATED"/>
    <property type="match status" value="1"/>
</dbReference>
<feature type="transmembrane region" description="Helical" evidence="7">
    <location>
        <begin position="57"/>
        <end position="77"/>
    </location>
</feature>
<accession>A0AAU6SDV8</accession>
<evidence type="ECO:0000313" key="9">
    <source>
        <dbReference type="EMBL" id="WZO35054.1"/>
    </source>
</evidence>
<dbReference type="Gene3D" id="2.60.200.20">
    <property type="match status" value="1"/>
</dbReference>
<gene>
    <name evidence="9" type="ORF">MRBLWS13_002729</name>
</gene>
<dbReference type="InterPro" id="IPR000253">
    <property type="entry name" value="FHA_dom"/>
</dbReference>
<keyword evidence="2" id="KW-1003">Cell membrane</keyword>
<evidence type="ECO:0000256" key="7">
    <source>
        <dbReference type="SAM" id="Phobius"/>
    </source>
</evidence>
<keyword evidence="6 7" id="KW-0472">Membrane</keyword>
<dbReference type="PANTHER" id="PTHR36115:SF4">
    <property type="entry name" value="MEMBRANE PROTEIN"/>
    <property type="match status" value="1"/>
</dbReference>
<protein>
    <submittedName>
        <fullName evidence="9">RDD family protein</fullName>
    </submittedName>
</protein>
<evidence type="ECO:0000256" key="4">
    <source>
        <dbReference type="ARBA" id="ARBA00022692"/>
    </source>
</evidence>
<evidence type="ECO:0000256" key="3">
    <source>
        <dbReference type="ARBA" id="ARBA00022553"/>
    </source>
</evidence>
<evidence type="ECO:0000256" key="6">
    <source>
        <dbReference type="ARBA" id="ARBA00023136"/>
    </source>
</evidence>
<feature type="transmembrane region" description="Helical" evidence="7">
    <location>
        <begin position="111"/>
        <end position="129"/>
    </location>
</feature>
<name>A0AAU6SDV8_9MICO</name>
<reference evidence="9" key="1">
    <citation type="submission" date="2024-04" db="EMBL/GenBank/DDBJ databases">
        <authorList>
            <person name="Roder T."/>
            <person name="Oberhansli S."/>
            <person name="Kreuzer M."/>
        </authorList>
    </citation>
    <scope>NUCLEOTIDE SEQUENCE</scope>
    <source>
        <strain evidence="9">LWS13-1.2</strain>
    </source>
</reference>
<dbReference type="PROSITE" id="PS50006">
    <property type="entry name" value="FHA_DOMAIN"/>
    <property type="match status" value="1"/>
</dbReference>
<proteinExistence type="predicted"/>
<evidence type="ECO:0000256" key="5">
    <source>
        <dbReference type="ARBA" id="ARBA00022989"/>
    </source>
</evidence>
<keyword evidence="3" id="KW-0597">Phosphoprotein</keyword>
<organism evidence="9">
    <name type="scientific">Microbacterium sp. LWS13-1.2</name>
    <dbReference type="NCBI Taxonomy" id="3135264"/>
    <lineage>
        <taxon>Bacteria</taxon>
        <taxon>Bacillati</taxon>
        <taxon>Actinomycetota</taxon>
        <taxon>Actinomycetes</taxon>
        <taxon>Micrococcales</taxon>
        <taxon>Microbacteriaceae</taxon>
        <taxon>Microbacterium</taxon>
    </lineage>
</organism>
<dbReference type="SUPFAM" id="SSF49879">
    <property type="entry name" value="SMAD/FHA domain"/>
    <property type="match status" value="1"/>
</dbReference>
<feature type="transmembrane region" description="Helical" evidence="7">
    <location>
        <begin position="21"/>
        <end position="45"/>
    </location>
</feature>
<dbReference type="EMBL" id="CP151632">
    <property type="protein sequence ID" value="WZO35054.1"/>
    <property type="molecule type" value="Genomic_DNA"/>
</dbReference>
<keyword evidence="4 7" id="KW-0812">Transmembrane</keyword>
<dbReference type="InterPro" id="IPR010432">
    <property type="entry name" value="RDD"/>
</dbReference>
<feature type="domain" description="FHA" evidence="8">
    <location>
        <begin position="368"/>
        <end position="419"/>
    </location>
</feature>
<dbReference type="InterPro" id="IPR008984">
    <property type="entry name" value="SMAD_FHA_dom_sf"/>
</dbReference>
<evidence type="ECO:0000259" key="8">
    <source>
        <dbReference type="PROSITE" id="PS50006"/>
    </source>
</evidence>
<dbReference type="Pfam" id="PF06271">
    <property type="entry name" value="RDD"/>
    <property type="match status" value="1"/>
</dbReference>
<evidence type="ECO:0000256" key="1">
    <source>
        <dbReference type="ARBA" id="ARBA00004651"/>
    </source>
</evidence>
<dbReference type="InterPro" id="IPR051791">
    <property type="entry name" value="Pra-immunoreactive"/>
</dbReference>
<comment type="subcellular location">
    <subcellularLocation>
        <location evidence="1">Cell membrane</location>
        <topology evidence="1">Multi-pass membrane protein</topology>
    </subcellularLocation>
</comment>
<evidence type="ECO:0000256" key="2">
    <source>
        <dbReference type="ARBA" id="ARBA00022475"/>
    </source>
</evidence>